<feature type="transmembrane region" description="Helical" evidence="2">
    <location>
        <begin position="26"/>
        <end position="47"/>
    </location>
</feature>
<evidence type="ECO:0000313" key="3">
    <source>
        <dbReference type="EMBL" id="MBH0238584.1"/>
    </source>
</evidence>
<gene>
    <name evidence="3" type="ORF">I5731_12180</name>
</gene>
<sequence>MSNDQTLLADIDASIRQTRFAARRNYFSSQLMFVAAIIGSAAAGGTMLVTDEYRVLAGVVALVPGLCLTLNKELKLTARANWYYQKLQRLRGLRRQLVFEGVAIERVSRRMSELEITLEPGMPSLDDDVGGEALSPSAPVRQVASPPVLTLPAANQSAAPHAAPSQPARANAG</sequence>
<feature type="transmembrane region" description="Helical" evidence="2">
    <location>
        <begin position="53"/>
        <end position="71"/>
    </location>
</feature>
<evidence type="ECO:0008006" key="5">
    <source>
        <dbReference type="Google" id="ProtNLM"/>
    </source>
</evidence>
<evidence type="ECO:0000256" key="1">
    <source>
        <dbReference type="SAM" id="MobiDB-lite"/>
    </source>
</evidence>
<keyword evidence="2" id="KW-0472">Membrane</keyword>
<dbReference type="RefSeq" id="WP_197311646.1">
    <property type="nucleotide sequence ID" value="NZ_JADZLT010000050.1"/>
</dbReference>
<keyword evidence="2" id="KW-0812">Transmembrane</keyword>
<evidence type="ECO:0000256" key="2">
    <source>
        <dbReference type="SAM" id="Phobius"/>
    </source>
</evidence>
<comment type="caution">
    <text evidence="3">The sequence shown here is derived from an EMBL/GenBank/DDBJ whole genome shotgun (WGS) entry which is preliminary data.</text>
</comment>
<keyword evidence="4" id="KW-1185">Reference proteome</keyword>
<organism evidence="3 4">
    <name type="scientific">Methylobrevis albus</name>
    <dbReference type="NCBI Taxonomy" id="2793297"/>
    <lineage>
        <taxon>Bacteria</taxon>
        <taxon>Pseudomonadati</taxon>
        <taxon>Pseudomonadota</taxon>
        <taxon>Alphaproteobacteria</taxon>
        <taxon>Hyphomicrobiales</taxon>
        <taxon>Pleomorphomonadaceae</taxon>
        <taxon>Methylobrevis</taxon>
    </lineage>
</organism>
<reference evidence="3" key="1">
    <citation type="submission" date="2020-12" db="EMBL/GenBank/DDBJ databases">
        <title>Methylobrevis albus sp. nov., isolated from fresh water lack sediment.</title>
        <authorList>
            <person name="Zou Q."/>
        </authorList>
    </citation>
    <scope>NUCLEOTIDE SEQUENCE</scope>
    <source>
        <strain evidence="3">L22</strain>
    </source>
</reference>
<evidence type="ECO:0000313" key="4">
    <source>
        <dbReference type="Proteomes" id="UP000631694"/>
    </source>
</evidence>
<protein>
    <recommendedName>
        <fullName evidence="5">DUF4231 domain-containing protein</fullName>
    </recommendedName>
</protein>
<dbReference type="Proteomes" id="UP000631694">
    <property type="component" value="Unassembled WGS sequence"/>
</dbReference>
<keyword evidence="2" id="KW-1133">Transmembrane helix</keyword>
<dbReference type="AlphaFoldDB" id="A0A931MZY0"/>
<name>A0A931MZY0_9HYPH</name>
<feature type="compositionally biased region" description="Low complexity" evidence="1">
    <location>
        <begin position="152"/>
        <end position="173"/>
    </location>
</feature>
<accession>A0A931MZY0</accession>
<dbReference type="EMBL" id="JADZLT010000050">
    <property type="protein sequence ID" value="MBH0238584.1"/>
    <property type="molecule type" value="Genomic_DNA"/>
</dbReference>
<feature type="region of interest" description="Disordered" evidence="1">
    <location>
        <begin position="121"/>
        <end position="173"/>
    </location>
</feature>
<proteinExistence type="predicted"/>